<reference evidence="1 2" key="1">
    <citation type="submission" date="2016-11" db="EMBL/GenBank/DDBJ databases">
        <authorList>
            <person name="Jaros S."/>
            <person name="Januszkiewicz K."/>
            <person name="Wedrychowicz H."/>
        </authorList>
    </citation>
    <scope>NUCLEOTIDE SEQUENCE [LARGE SCALE GENOMIC DNA]</scope>
    <source>
        <strain evidence="1 2">DSM 13106</strain>
    </source>
</reference>
<gene>
    <name evidence="1" type="ORF">SAMN02745180_02885</name>
</gene>
<accession>A0A1M5Z9M0</accession>
<dbReference type="AlphaFoldDB" id="A0A1M5Z9M0"/>
<sequence>MMQLQHFAEKGLLPDEWDDVKLESLVITVYEQAEGEIIPNIDKEKDLSVVLHIDENIEEIPIRCPFTVEFDKQDIGSKVVYYAPILEKEKNFFINEIYSFKEDWEDYLIENADIKLDKQICKDVVIQLDEYFNKKKKIFNYPCLLKAQNLELRFGMY</sequence>
<evidence type="ECO:0000313" key="1">
    <source>
        <dbReference type="EMBL" id="SHI20927.1"/>
    </source>
</evidence>
<name>A0A1M5Z9M0_9FIRM</name>
<organism evidence="1 2">
    <name type="scientific">Sporanaerobacter acetigenes DSM 13106</name>
    <dbReference type="NCBI Taxonomy" id="1123281"/>
    <lineage>
        <taxon>Bacteria</taxon>
        <taxon>Bacillati</taxon>
        <taxon>Bacillota</taxon>
        <taxon>Tissierellia</taxon>
        <taxon>Tissierellales</taxon>
        <taxon>Sporanaerobacteraceae</taxon>
        <taxon>Sporanaerobacter</taxon>
    </lineage>
</organism>
<dbReference type="STRING" id="1123281.SAMN02745180_02885"/>
<dbReference type="Proteomes" id="UP000184389">
    <property type="component" value="Unassembled WGS sequence"/>
</dbReference>
<dbReference type="EMBL" id="FQXR01000026">
    <property type="protein sequence ID" value="SHI20927.1"/>
    <property type="molecule type" value="Genomic_DNA"/>
</dbReference>
<protein>
    <submittedName>
        <fullName evidence="1">Uncharacterized protein</fullName>
    </submittedName>
</protein>
<keyword evidence="2" id="KW-1185">Reference proteome</keyword>
<proteinExistence type="predicted"/>
<evidence type="ECO:0000313" key="2">
    <source>
        <dbReference type="Proteomes" id="UP000184389"/>
    </source>
</evidence>